<sequence length="37" mass="4708">ADYWRALQNRIREGHVEDVYAYRRRQRFSVRYGEMLF</sequence>
<protein>
    <submittedName>
        <fullName evidence="1">Uncharacterized protein</fullName>
    </submittedName>
</protein>
<gene>
    <name evidence="1" type="ORF">FPI65_24650</name>
</gene>
<accession>A0A6N9SFZ5</accession>
<dbReference type="RefSeq" id="WP_163437095.1">
    <property type="nucleotide sequence ID" value="NZ_JABUFR010000189.1"/>
</dbReference>
<evidence type="ECO:0000313" key="1">
    <source>
        <dbReference type="EMBL" id="NDR94395.1"/>
    </source>
</evidence>
<reference evidence="1 2" key="1">
    <citation type="journal article" date="2020" name="Int. J. Nanomedicine">
        <title>Consequences Of Long-Term Bacteria's Exposure To Silver Nanoformulations With Different PhysicoChemical Properties.</title>
        <authorList>
            <person name="Kedziora A."/>
            <person name="Wernecki M."/>
            <person name="Korzekwa K."/>
            <person name="Speruda M."/>
            <person name="Gerasymchuk Y."/>
            <person name="Lukowiak A."/>
            <person name="Bugla-Ploskonska G."/>
        </authorList>
    </citation>
    <scope>NUCLEOTIDE SEQUENCE [LARGE SCALE GENOMIC DNA]</scope>
    <source>
        <strain evidence="1 2">ATCC 11230</strain>
    </source>
</reference>
<name>A0A6N9SFZ5_ECOLX</name>
<feature type="non-terminal residue" evidence="1">
    <location>
        <position position="1"/>
    </location>
</feature>
<comment type="caution">
    <text evidence="1">The sequence shown here is derived from an EMBL/GenBank/DDBJ whole genome shotgun (WGS) entry which is preliminary data.</text>
</comment>
<dbReference type="Proteomes" id="UP000471490">
    <property type="component" value="Unassembled WGS sequence"/>
</dbReference>
<dbReference type="AlphaFoldDB" id="A0A6N9SFZ5"/>
<evidence type="ECO:0000313" key="2">
    <source>
        <dbReference type="Proteomes" id="UP000471490"/>
    </source>
</evidence>
<dbReference type="EMBL" id="VLTB01000400">
    <property type="protein sequence ID" value="NDR94395.1"/>
    <property type="molecule type" value="Genomic_DNA"/>
</dbReference>
<organism evidence="1 2">
    <name type="scientific">Escherichia coli</name>
    <dbReference type="NCBI Taxonomy" id="562"/>
    <lineage>
        <taxon>Bacteria</taxon>
        <taxon>Pseudomonadati</taxon>
        <taxon>Pseudomonadota</taxon>
        <taxon>Gammaproteobacteria</taxon>
        <taxon>Enterobacterales</taxon>
        <taxon>Enterobacteriaceae</taxon>
        <taxon>Escherichia</taxon>
    </lineage>
</organism>
<proteinExistence type="predicted"/>